<keyword evidence="2" id="KW-0012">Acyltransferase</keyword>
<sequence length="575" mass="61671">MSQEPVHAAREIAERAAGVLGPESGLVEDMDAAGLGGALTRALRSSLWSPAVPARATLRLAGDLAQIPLVATTRFLGGTSEPPFEVDARDRRFADPAWSTNPVYYSVRLAYLAACRFARDVVGSSAVEADAARKAVLAMDLLLDALAPTNFLATNPAALKRAFDTAGASLVKGARTFVDDLLHNGGRPRQVDTSGFTVGGNLAATPAKVVFRNDLMELLQYEPQTEQVHAAPLLCSPPWINKYYVMDLAPGRSFIEWAVQHGRTVFAISYRNPTADMSGTTLDDYLVHGPQTALDVITEITGADTVDIVGLCLGGALTAITAAYLTQAGDDRVGTLTLLNTMLDYADPGALGTFTDRETVDRLERKMRKEGTLPGASMAGTFDVLRANDLIFNYVVSNWLMGQDPPAFDILAWNADSTRMPAAMHAFYLRNFYLDNKLATGQLEIAGRTIDLGAIKAPTYVVSAINDHIVPWESAYKTVGMVSGPVRFVLGSGGHIAGIVSPPGPKAWHMVTETESALPPTGSAWRSAAERRSGSWWEDWTRWSEASSGPLQAPPRTGSQEHPVIGDGPGTYVLE</sequence>
<dbReference type="GO" id="GO:0016787">
    <property type="term" value="F:hydrolase activity"/>
    <property type="evidence" value="ECO:0007669"/>
    <property type="project" value="UniProtKB-KW"/>
</dbReference>
<dbReference type="Pfam" id="PF07167">
    <property type="entry name" value="PhaC_N"/>
    <property type="match status" value="1"/>
</dbReference>
<protein>
    <submittedName>
        <fullName evidence="6">Alpha/beta fold hydrolase</fullName>
    </submittedName>
</protein>
<keyword evidence="1" id="KW-0808">Transferase</keyword>
<evidence type="ECO:0000259" key="4">
    <source>
        <dbReference type="Pfam" id="PF00561"/>
    </source>
</evidence>
<gene>
    <name evidence="6" type="ORF">HOP40_26645</name>
</gene>
<keyword evidence="7" id="KW-1185">Reference proteome</keyword>
<dbReference type="Proteomes" id="UP000505377">
    <property type="component" value="Chromosome"/>
</dbReference>
<reference evidence="6 7" key="1">
    <citation type="submission" date="2020-05" db="EMBL/GenBank/DDBJ databases">
        <authorList>
            <person name="Mo P."/>
        </authorList>
    </citation>
    <scope>NUCLEOTIDE SEQUENCE [LARGE SCALE GENOMIC DNA]</scope>
    <source>
        <strain evidence="6 7">Gen01</strain>
    </source>
</reference>
<name>A0A6M6JLA2_9PSEU</name>
<evidence type="ECO:0000256" key="1">
    <source>
        <dbReference type="ARBA" id="ARBA00022679"/>
    </source>
</evidence>
<dbReference type="Gene3D" id="3.40.50.1820">
    <property type="entry name" value="alpha/beta hydrolase"/>
    <property type="match status" value="1"/>
</dbReference>
<dbReference type="InterPro" id="IPR051321">
    <property type="entry name" value="PHA/PHB_synthase"/>
</dbReference>
<proteinExistence type="predicted"/>
<dbReference type="AlphaFoldDB" id="A0A6M6JLA2"/>
<dbReference type="PANTHER" id="PTHR36837">
    <property type="entry name" value="POLY(3-HYDROXYALKANOATE) POLYMERASE SUBUNIT PHAC"/>
    <property type="match status" value="1"/>
</dbReference>
<dbReference type="RefSeq" id="WP_172163489.1">
    <property type="nucleotide sequence ID" value="NZ_CP053564.1"/>
</dbReference>
<dbReference type="InterPro" id="IPR010941">
    <property type="entry name" value="PhaC_N"/>
</dbReference>
<evidence type="ECO:0000313" key="7">
    <source>
        <dbReference type="Proteomes" id="UP000505377"/>
    </source>
</evidence>
<dbReference type="GO" id="GO:0016746">
    <property type="term" value="F:acyltransferase activity"/>
    <property type="evidence" value="ECO:0007669"/>
    <property type="project" value="UniProtKB-KW"/>
</dbReference>
<dbReference type="PANTHER" id="PTHR36837:SF5">
    <property type="entry name" value="POLY-3-HYDROXYBUTYRATE SYNTHASE"/>
    <property type="match status" value="1"/>
</dbReference>
<dbReference type="InterPro" id="IPR000073">
    <property type="entry name" value="AB_hydrolase_1"/>
</dbReference>
<dbReference type="Pfam" id="PF00561">
    <property type="entry name" value="Abhydrolase_1"/>
    <property type="match status" value="1"/>
</dbReference>
<evidence type="ECO:0000256" key="3">
    <source>
        <dbReference type="SAM" id="MobiDB-lite"/>
    </source>
</evidence>
<keyword evidence="6" id="KW-0378">Hydrolase</keyword>
<dbReference type="KEGG" id="pbro:HOP40_26645"/>
<dbReference type="EMBL" id="CP053564">
    <property type="protein sequence ID" value="QJY48914.1"/>
    <property type="molecule type" value="Genomic_DNA"/>
</dbReference>
<feature type="domain" description="AB hydrolase-1" evidence="4">
    <location>
        <begin position="260"/>
        <end position="500"/>
    </location>
</feature>
<feature type="domain" description="Poly-beta-hydroxybutyrate polymerase N-terminal" evidence="5">
    <location>
        <begin position="89"/>
        <end position="258"/>
    </location>
</feature>
<accession>A0A6M6JLA2</accession>
<dbReference type="SUPFAM" id="SSF53474">
    <property type="entry name" value="alpha/beta-Hydrolases"/>
    <property type="match status" value="1"/>
</dbReference>
<organism evidence="6 7">
    <name type="scientific">Pseudonocardia broussonetiae</name>
    <dbReference type="NCBI Taxonomy" id="2736640"/>
    <lineage>
        <taxon>Bacteria</taxon>
        <taxon>Bacillati</taxon>
        <taxon>Actinomycetota</taxon>
        <taxon>Actinomycetes</taxon>
        <taxon>Pseudonocardiales</taxon>
        <taxon>Pseudonocardiaceae</taxon>
        <taxon>Pseudonocardia</taxon>
    </lineage>
</organism>
<dbReference type="InterPro" id="IPR029058">
    <property type="entry name" value="AB_hydrolase_fold"/>
</dbReference>
<dbReference type="GO" id="GO:0042619">
    <property type="term" value="P:poly-hydroxybutyrate biosynthetic process"/>
    <property type="evidence" value="ECO:0007669"/>
    <property type="project" value="InterPro"/>
</dbReference>
<evidence type="ECO:0000313" key="6">
    <source>
        <dbReference type="EMBL" id="QJY48914.1"/>
    </source>
</evidence>
<evidence type="ECO:0000259" key="5">
    <source>
        <dbReference type="Pfam" id="PF07167"/>
    </source>
</evidence>
<feature type="region of interest" description="Disordered" evidence="3">
    <location>
        <begin position="546"/>
        <end position="575"/>
    </location>
</feature>
<evidence type="ECO:0000256" key="2">
    <source>
        <dbReference type="ARBA" id="ARBA00023315"/>
    </source>
</evidence>